<sequence>MKIGVDFDRVLFKTDDFNKHLKQEVEGLEHVDSSPTNDHGVYSPEIHAELCGIDVEEIYKVMENLEKFLYDDLDVLQSSEHEILIVSRGETEFQKRKIEGSGADEYADRVVVVEKGSKEVEDIDFLIDDRKKELEDADLPGFEFDREIHSLRDALEEAEKHEA</sequence>
<dbReference type="KEGG" id="ncon:LC1Nh_1151"/>
<dbReference type="AlphaFoldDB" id="A0A5Q0UHA1"/>
<dbReference type="EMBL" id="CP040089">
    <property type="protein sequence ID" value="QGA81018.1"/>
    <property type="molecule type" value="Genomic_DNA"/>
</dbReference>
<accession>A0A5Q0UHA1</accession>
<organism evidence="1 2">
    <name type="scientific">Candidatus Nanohalobium constans</name>
    <dbReference type="NCBI Taxonomy" id="2565781"/>
    <lineage>
        <taxon>Archaea</taxon>
        <taxon>Candidatus Nanohalarchaeota</taxon>
        <taxon>Candidatus Nanohalobia</taxon>
        <taxon>Candidatus Nanohalobiales</taxon>
        <taxon>Candidatus Nanohalobiaceae</taxon>
        <taxon>Candidatus Nanohalobium</taxon>
    </lineage>
</organism>
<dbReference type="RefSeq" id="WP_153550766.1">
    <property type="nucleotide sequence ID" value="NZ_CP040089.1"/>
</dbReference>
<dbReference type="Gene3D" id="3.40.50.1000">
    <property type="entry name" value="HAD superfamily/HAD-like"/>
    <property type="match status" value="1"/>
</dbReference>
<gene>
    <name evidence="1" type="ORF">LC1Nh_1151</name>
</gene>
<dbReference type="InterPro" id="IPR023214">
    <property type="entry name" value="HAD_sf"/>
</dbReference>
<name>A0A5Q0UHA1_9ARCH</name>
<reference evidence="2" key="1">
    <citation type="submission" date="2019-05" db="EMBL/GenBank/DDBJ databases">
        <title>Candidatus Nanohalobium constans, a novel model system to study the DPANN nano-sized archaea: genomic and physiological characterization of a nanoarchaeon co-cultured with its chitinotrophic host.</title>
        <authorList>
            <person name="La Cono V."/>
            <person name="Arcadi E."/>
            <person name="Crisafi F."/>
            <person name="Denaro R."/>
            <person name="La Spada G."/>
            <person name="Messina E."/>
            <person name="Smedile F."/>
            <person name="Toshchakov S.V."/>
            <person name="Shevchenko M.A."/>
            <person name="Golyshin P.N."/>
            <person name="Golyshina O.V."/>
            <person name="Ferrer M."/>
            <person name="Rohde M."/>
            <person name="Mushegian A."/>
            <person name="Sorokin D.Y."/>
            <person name="Giuliano L."/>
            <person name="Yakimov M.M."/>
        </authorList>
    </citation>
    <scope>NUCLEOTIDE SEQUENCE [LARGE SCALE GENOMIC DNA]</scope>
    <source>
        <strain evidence="2">LC1Nh</strain>
    </source>
</reference>
<dbReference type="GeneID" id="42365549"/>
<evidence type="ECO:0000313" key="1">
    <source>
        <dbReference type="EMBL" id="QGA81018.1"/>
    </source>
</evidence>
<proteinExistence type="predicted"/>
<protein>
    <submittedName>
        <fullName evidence="1">Uncharacterized protein</fullName>
    </submittedName>
</protein>
<dbReference type="Proteomes" id="UP000377803">
    <property type="component" value="Chromosome"/>
</dbReference>
<evidence type="ECO:0000313" key="2">
    <source>
        <dbReference type="Proteomes" id="UP000377803"/>
    </source>
</evidence>
<keyword evidence="2" id="KW-1185">Reference proteome</keyword>